<reference evidence="10 11" key="1">
    <citation type="submission" date="2020-05" db="EMBL/GenBank/DDBJ databases">
        <title>Distinct polysaccharide utilization as determinants for interspecies competition between intestinal Prevotella spp.</title>
        <authorList>
            <person name="Galvez E.J.C."/>
            <person name="Iljazovic A."/>
            <person name="Strowig T."/>
        </authorList>
    </citation>
    <scope>NUCLEOTIDE SEQUENCE [LARGE SCALE GENOMIC DNA]</scope>
    <source>
        <strain evidence="10 11">PMUR</strain>
    </source>
</reference>
<evidence type="ECO:0000313" key="11">
    <source>
        <dbReference type="Proteomes" id="UP000714420"/>
    </source>
</evidence>
<evidence type="ECO:0000313" key="10">
    <source>
        <dbReference type="EMBL" id="NPD90966.1"/>
    </source>
</evidence>
<dbReference type="SUPFAM" id="SSF49464">
    <property type="entry name" value="Carboxypeptidase regulatory domain-like"/>
    <property type="match status" value="1"/>
</dbReference>
<feature type="signal peptide" evidence="8">
    <location>
        <begin position="1"/>
        <end position="19"/>
    </location>
</feature>
<dbReference type="InterPro" id="IPR012910">
    <property type="entry name" value="Plug_dom"/>
</dbReference>
<accession>A0ABX2AIX1</accession>
<dbReference type="NCBIfam" id="TIGR04056">
    <property type="entry name" value="OMP_RagA_SusC"/>
    <property type="match status" value="1"/>
</dbReference>
<feature type="domain" description="TonB-dependent receptor plug" evidence="9">
    <location>
        <begin position="121"/>
        <end position="222"/>
    </location>
</feature>
<dbReference type="InterPro" id="IPR036942">
    <property type="entry name" value="Beta-barrel_TonB_sf"/>
</dbReference>
<dbReference type="Proteomes" id="UP000714420">
    <property type="component" value="Unassembled WGS sequence"/>
</dbReference>
<dbReference type="Gene3D" id="2.40.170.20">
    <property type="entry name" value="TonB-dependent receptor, beta-barrel domain"/>
    <property type="match status" value="1"/>
</dbReference>
<dbReference type="Pfam" id="PF07715">
    <property type="entry name" value="Plug"/>
    <property type="match status" value="1"/>
</dbReference>
<keyword evidence="11" id="KW-1185">Reference proteome</keyword>
<evidence type="ECO:0000256" key="5">
    <source>
        <dbReference type="ARBA" id="ARBA00023136"/>
    </source>
</evidence>
<comment type="caution">
    <text evidence="10">The sequence shown here is derived from an EMBL/GenBank/DDBJ whole genome shotgun (WGS) entry which is preliminary data.</text>
</comment>
<sequence>MKKLNIFFAACCVAASVSAQEVTVKSCIRATDGSPVSGAIVTVKGQKNTALSDQSGYFELKSDNVQGVVTIKADGYYEKVLPLSYIYNKGGKQSFVITLVPENESLYSPEASKMESKDFSEKNSLGAALRDGIAGMQVVEKSGMPGEGTYINIRGIHSFVAENHPLVVINGIPYMGNTNVSDVINGYSRDLLFGYDPKDIRSVKVLKGAEAAEWGSLGSNGVILVETQQATSDNLDTRISFSGNYGLNFKRGTLPVLNSTDFRRYFNDLGMTRYSTISQLVNDYPFLSESTTPYSYLFTDNTNWMDEIQGTGFTTENLFRVEGGDEIAKYNISFGYNRNEGTLKNTNSDKYHTLISANVLVSRKVDIFANIGLSYLTGNLNNAGMVNETNPMLSAYRNMPLLSAYAKQEDGSVLSILAPYNAWNSWNSRPVYSYDNVSNPVALANTVKGSDKIYDVNMHAGLNYKWNDYLTLTGMVNLYYNYTEETMFIPGVTDRTIVPQVYGTGLNKVGNGVTHQWVNTYQVHGKYSRTFNNIDELNVMAFGRVITRSMEADIAEGYNTANDFYQTLNNTQNERNSWGRNIEWNYLSLGLNVDYTYNRLFNAFAGLTADGTSASGADASRIGFFPFGKFTFMAANTGVLPSWMDKLDVSLGGSLSGNSRFSSNYGKNYYESSNLFDIGSIVRSNVPNTKLTWEKKAQFDLGLDFAMFGNKVMLGVDLFAAKSYDLLLNRDISEVYGSKRYYDNTGEISSKGVELSLRLNPVHTKDFDFVVAANMATVKNEVKDLGGDRSLITTYKEFNGDDAMTIMSVGSKPYEFYGYKTAGIYATTEEAVNSGLVNADGKAYQAGDVRFLDVSGPDGTPDGIINEYDRVSLGSSMPTVFGGVNLMFRYKQFTLGADFGYSIGNYVYNATRRQLESMSSFVNQSTAVLNRWQVEGQNAELPRAAYGDPSGNNSFSDRWIEKGDYLKLRSVKLSYAFNNLFSVIRSGDIYIQADNLFRLTDYLGSDPEFAYSYDESLRGFDYAKLAMPVTVKIGFNLNF</sequence>
<gene>
    <name evidence="10" type="ORF">HPS56_01075</name>
</gene>
<dbReference type="Gene3D" id="2.170.130.10">
    <property type="entry name" value="TonB-dependent receptor, plug domain"/>
    <property type="match status" value="1"/>
</dbReference>
<keyword evidence="2 7" id="KW-0813">Transport</keyword>
<dbReference type="SUPFAM" id="SSF56935">
    <property type="entry name" value="Porins"/>
    <property type="match status" value="1"/>
</dbReference>
<evidence type="ECO:0000256" key="4">
    <source>
        <dbReference type="ARBA" id="ARBA00022692"/>
    </source>
</evidence>
<keyword evidence="3 7" id="KW-1134">Transmembrane beta strand</keyword>
<feature type="chain" id="PRO_5045579101" evidence="8">
    <location>
        <begin position="20"/>
        <end position="1039"/>
    </location>
</feature>
<dbReference type="PROSITE" id="PS52016">
    <property type="entry name" value="TONB_DEPENDENT_REC_3"/>
    <property type="match status" value="1"/>
</dbReference>
<keyword evidence="8" id="KW-0732">Signal</keyword>
<evidence type="ECO:0000256" key="1">
    <source>
        <dbReference type="ARBA" id="ARBA00004571"/>
    </source>
</evidence>
<dbReference type="InterPro" id="IPR023996">
    <property type="entry name" value="TonB-dep_OMP_SusC/RagA"/>
</dbReference>
<keyword evidence="4 7" id="KW-0812">Transmembrane</keyword>
<evidence type="ECO:0000256" key="7">
    <source>
        <dbReference type="PROSITE-ProRule" id="PRU01360"/>
    </source>
</evidence>
<evidence type="ECO:0000256" key="3">
    <source>
        <dbReference type="ARBA" id="ARBA00022452"/>
    </source>
</evidence>
<dbReference type="InterPro" id="IPR008969">
    <property type="entry name" value="CarboxyPept-like_regulatory"/>
</dbReference>
<keyword evidence="5 7" id="KW-0472">Membrane</keyword>
<comment type="subcellular location">
    <subcellularLocation>
        <location evidence="1 7">Cell outer membrane</location>
        <topology evidence="1 7">Multi-pass membrane protein</topology>
    </subcellularLocation>
</comment>
<dbReference type="InterPro" id="IPR037066">
    <property type="entry name" value="Plug_dom_sf"/>
</dbReference>
<protein>
    <submittedName>
        <fullName evidence="10">SusC/RagA family TonB-linked outer membrane protein</fullName>
    </submittedName>
</protein>
<evidence type="ECO:0000256" key="6">
    <source>
        <dbReference type="ARBA" id="ARBA00023237"/>
    </source>
</evidence>
<proteinExistence type="inferred from homology"/>
<organism evidence="10 11">
    <name type="scientific">Xylanibacter muris</name>
    <dbReference type="NCBI Taxonomy" id="2736290"/>
    <lineage>
        <taxon>Bacteria</taxon>
        <taxon>Pseudomonadati</taxon>
        <taxon>Bacteroidota</taxon>
        <taxon>Bacteroidia</taxon>
        <taxon>Bacteroidales</taxon>
        <taxon>Prevotellaceae</taxon>
        <taxon>Xylanibacter</taxon>
    </lineage>
</organism>
<dbReference type="InterPro" id="IPR039426">
    <property type="entry name" value="TonB-dep_rcpt-like"/>
</dbReference>
<evidence type="ECO:0000256" key="8">
    <source>
        <dbReference type="SAM" id="SignalP"/>
    </source>
</evidence>
<name>A0ABX2AIX1_9BACT</name>
<evidence type="ECO:0000259" key="9">
    <source>
        <dbReference type="Pfam" id="PF07715"/>
    </source>
</evidence>
<keyword evidence="6 7" id="KW-0998">Cell outer membrane</keyword>
<dbReference type="Gene3D" id="2.60.40.1120">
    <property type="entry name" value="Carboxypeptidase-like, regulatory domain"/>
    <property type="match status" value="1"/>
</dbReference>
<dbReference type="RefSeq" id="WP_172272540.1">
    <property type="nucleotide sequence ID" value="NZ_CASGMU010000001.1"/>
</dbReference>
<comment type="similarity">
    <text evidence="7">Belongs to the TonB-dependent receptor family.</text>
</comment>
<dbReference type="EMBL" id="JABKKF010000001">
    <property type="protein sequence ID" value="NPD90966.1"/>
    <property type="molecule type" value="Genomic_DNA"/>
</dbReference>
<evidence type="ECO:0000256" key="2">
    <source>
        <dbReference type="ARBA" id="ARBA00022448"/>
    </source>
</evidence>